<gene>
    <name evidence="2" type="primary">LOC116940273</name>
</gene>
<name>A0AAJ7SUB0_PETMA</name>
<dbReference type="InterPro" id="IPR045860">
    <property type="entry name" value="Snake_toxin-like_sf"/>
</dbReference>
<keyword evidence="1" id="KW-1185">Reference proteome</keyword>
<dbReference type="AlphaFoldDB" id="A0AAJ7SUB0"/>
<organism evidence="1 2">
    <name type="scientific">Petromyzon marinus</name>
    <name type="common">Sea lamprey</name>
    <dbReference type="NCBI Taxonomy" id="7757"/>
    <lineage>
        <taxon>Eukaryota</taxon>
        <taxon>Metazoa</taxon>
        <taxon>Chordata</taxon>
        <taxon>Craniata</taxon>
        <taxon>Vertebrata</taxon>
        <taxon>Cyclostomata</taxon>
        <taxon>Hyperoartia</taxon>
        <taxon>Petromyzontiformes</taxon>
        <taxon>Petromyzontidae</taxon>
        <taxon>Petromyzon</taxon>
    </lineage>
</organism>
<accession>A0AAJ7SUB0</accession>
<evidence type="ECO:0000313" key="2">
    <source>
        <dbReference type="RefSeq" id="XP_032805736.1"/>
    </source>
</evidence>
<dbReference type="Gene3D" id="2.10.60.10">
    <property type="entry name" value="CD59"/>
    <property type="match status" value="1"/>
</dbReference>
<evidence type="ECO:0000313" key="1">
    <source>
        <dbReference type="Proteomes" id="UP001318040"/>
    </source>
</evidence>
<proteinExistence type="predicted"/>
<dbReference type="Proteomes" id="UP001318040">
    <property type="component" value="Chromosome 8"/>
</dbReference>
<dbReference type="SUPFAM" id="SSF57302">
    <property type="entry name" value="Snake toxin-like"/>
    <property type="match status" value="1"/>
</dbReference>
<protein>
    <submittedName>
        <fullName evidence="2">Uncharacterized protein LOC116940273 isoform X1</fullName>
    </submittedName>
</protein>
<dbReference type="RefSeq" id="XP_032805736.1">
    <property type="nucleotide sequence ID" value="XM_032949845.1"/>
</dbReference>
<sequence>MNEHACALPRSYVEETRVTRSTTGRVTLQGHSSSCIGTGRNARALSSHHDAATLFFFQTTRRGVIMGPHATAFLLILLAGQVSATDKNGTTIMNVQDLFHAVESAFDKIGNTISSFFDSKTFSCSFGISPKYYKKSCADSEKACLTANITIGQANILFKDCVKENVCNSTEILAATIANISSFQMYKDQNLTVKSSECCKTSRCNAAPHSRPVLPLALLFAPVLPLLMHSG</sequence>
<reference evidence="2" key="1">
    <citation type="submission" date="2025-08" db="UniProtKB">
        <authorList>
            <consortium name="RefSeq"/>
        </authorList>
    </citation>
    <scope>IDENTIFICATION</scope>
    <source>
        <tissue evidence="2">Sperm</tissue>
    </source>
</reference>
<dbReference type="KEGG" id="pmrn:116940273"/>